<keyword evidence="1" id="KW-0812">Transmembrane</keyword>
<dbReference type="OrthoDB" id="9805386at2"/>
<organism evidence="2 3">
    <name type="scientific">Leucothrix arctica</name>
    <dbReference type="NCBI Taxonomy" id="1481894"/>
    <lineage>
        <taxon>Bacteria</taxon>
        <taxon>Pseudomonadati</taxon>
        <taxon>Pseudomonadota</taxon>
        <taxon>Gammaproteobacteria</taxon>
        <taxon>Thiotrichales</taxon>
        <taxon>Thiotrichaceae</taxon>
        <taxon>Leucothrix</taxon>
    </lineage>
</organism>
<reference evidence="2 3" key="1">
    <citation type="submission" date="2018-05" db="EMBL/GenBank/DDBJ databases">
        <title>Leucothrix arctica sp. nov., isolated from Arctic seawater.</title>
        <authorList>
            <person name="Choi A."/>
            <person name="Baek K."/>
        </authorList>
    </citation>
    <scope>NUCLEOTIDE SEQUENCE [LARGE SCALE GENOMIC DNA]</scope>
    <source>
        <strain evidence="2 3">IMCC9719</strain>
    </source>
</reference>
<keyword evidence="3" id="KW-1185">Reference proteome</keyword>
<dbReference type="GO" id="GO:0008233">
    <property type="term" value="F:peptidase activity"/>
    <property type="evidence" value="ECO:0007669"/>
    <property type="project" value="UniProtKB-KW"/>
</dbReference>
<dbReference type="Proteomes" id="UP000245506">
    <property type="component" value="Unassembled WGS sequence"/>
</dbReference>
<evidence type="ECO:0000313" key="3">
    <source>
        <dbReference type="Proteomes" id="UP000245506"/>
    </source>
</evidence>
<keyword evidence="1" id="KW-1133">Transmembrane helix</keyword>
<dbReference type="EMBL" id="QGKL01000024">
    <property type="protein sequence ID" value="PWQ96979.1"/>
    <property type="molecule type" value="Genomic_DNA"/>
</dbReference>
<evidence type="ECO:0000313" key="2">
    <source>
        <dbReference type="EMBL" id="PWQ96979.1"/>
    </source>
</evidence>
<dbReference type="GO" id="GO:0006508">
    <property type="term" value="P:proteolysis"/>
    <property type="evidence" value="ECO:0007669"/>
    <property type="project" value="UniProtKB-KW"/>
</dbReference>
<keyword evidence="1" id="KW-0472">Membrane</keyword>
<feature type="transmembrane region" description="Helical" evidence="1">
    <location>
        <begin position="122"/>
        <end position="140"/>
    </location>
</feature>
<feature type="transmembrane region" description="Helical" evidence="1">
    <location>
        <begin position="204"/>
        <end position="225"/>
    </location>
</feature>
<proteinExistence type="predicted"/>
<keyword evidence="2" id="KW-0378">Hydrolase</keyword>
<protein>
    <submittedName>
        <fullName evidence="2">Zn-dependent protease</fullName>
    </submittedName>
</protein>
<dbReference type="PANTHER" id="PTHR36434">
    <property type="entry name" value="MEMBRANE PROTEASE YUGP-RELATED"/>
    <property type="match status" value="1"/>
</dbReference>
<comment type="caution">
    <text evidence="2">The sequence shown here is derived from an EMBL/GenBank/DDBJ whole genome shotgun (WGS) entry which is preliminary data.</text>
</comment>
<dbReference type="RefSeq" id="WP_109822908.1">
    <property type="nucleotide sequence ID" value="NZ_QGKL01000024.1"/>
</dbReference>
<keyword evidence="2" id="KW-0645">Protease</keyword>
<feature type="transmembrane region" description="Helical" evidence="1">
    <location>
        <begin position="147"/>
        <end position="167"/>
    </location>
</feature>
<dbReference type="PANTHER" id="PTHR36434:SF1">
    <property type="entry name" value="MEMBRANE PROTEASE YUGP-RELATED"/>
    <property type="match status" value="1"/>
</dbReference>
<dbReference type="AlphaFoldDB" id="A0A317CF48"/>
<dbReference type="Pfam" id="PF04298">
    <property type="entry name" value="Zn_peptidase_2"/>
    <property type="match status" value="1"/>
</dbReference>
<name>A0A317CF48_9GAMM</name>
<accession>A0A317CF48</accession>
<evidence type="ECO:0000256" key="1">
    <source>
        <dbReference type="SAM" id="Phobius"/>
    </source>
</evidence>
<gene>
    <name evidence="2" type="ORF">DKT75_08050</name>
</gene>
<dbReference type="InterPro" id="IPR007395">
    <property type="entry name" value="Zn_peptidase_2"/>
</dbReference>
<sequence length="227" mass="25315">MLIIILIVFIAALSMVPQLWIRHVMKQHSHDLPDIEGTGGELAEHLIERFELHGIGVEPCDEGADHFSPVDKMVRLSPSNFEGRSLKAVAVAAHEVGHAIQFHRQEEIFKLRSKYLPQAQSFKRLAMYVLWASPVLALVFRSPIVMALPILVSVALQLISAFTYLIVLPEEWDASFGKALPILEEGYITEAQVPAARKVLKAAAFTYFAAALSSILSLGYLMMLLRR</sequence>